<keyword evidence="4 5" id="KW-0274">FAD</keyword>
<keyword evidence="10" id="KW-1185">Reference proteome</keyword>
<keyword evidence="3 5" id="KW-0285">Flavoprotein</keyword>
<feature type="domain" description="Acyl-CoA oxidase/dehydrogenase middle" evidence="7">
    <location>
        <begin position="208"/>
        <end position="298"/>
    </location>
</feature>
<dbReference type="InterPro" id="IPR006089">
    <property type="entry name" value="Acyl-CoA_DH_CS"/>
</dbReference>
<dbReference type="STRING" id="504798.SAMN05421871_101433"/>
<dbReference type="Pfam" id="PF02771">
    <property type="entry name" value="Acyl-CoA_dh_N"/>
    <property type="match status" value="1"/>
</dbReference>
<evidence type="ECO:0008006" key="11">
    <source>
        <dbReference type="Google" id="ProtNLM"/>
    </source>
</evidence>
<dbReference type="PANTHER" id="PTHR43884">
    <property type="entry name" value="ACYL-COA DEHYDROGENASE"/>
    <property type="match status" value="1"/>
</dbReference>
<dbReference type="GO" id="GO:0003995">
    <property type="term" value="F:acyl-CoA dehydrogenase activity"/>
    <property type="evidence" value="ECO:0007669"/>
    <property type="project" value="InterPro"/>
</dbReference>
<evidence type="ECO:0000256" key="2">
    <source>
        <dbReference type="ARBA" id="ARBA00009347"/>
    </source>
</evidence>
<evidence type="ECO:0000256" key="5">
    <source>
        <dbReference type="RuleBase" id="RU362125"/>
    </source>
</evidence>
<protein>
    <recommendedName>
        <fullName evidence="11">Acyl-CoA dehydrogenase</fullName>
    </recommendedName>
</protein>
<dbReference type="Pfam" id="PF00441">
    <property type="entry name" value="Acyl-CoA_dh_1"/>
    <property type="match status" value="1"/>
</dbReference>
<dbReference type="InterPro" id="IPR013786">
    <property type="entry name" value="AcylCoA_DH/ox_N"/>
</dbReference>
<dbReference type="SUPFAM" id="SSF56645">
    <property type="entry name" value="Acyl-CoA dehydrogenase NM domain-like"/>
    <property type="match status" value="1"/>
</dbReference>
<dbReference type="GO" id="GO:0050660">
    <property type="term" value="F:flavin adenine dinucleotide binding"/>
    <property type="evidence" value="ECO:0007669"/>
    <property type="project" value="InterPro"/>
</dbReference>
<dbReference type="Gene3D" id="2.40.110.10">
    <property type="entry name" value="Butyryl-CoA Dehydrogenase, subunit A, domain 2"/>
    <property type="match status" value="1"/>
</dbReference>
<reference evidence="10" key="1">
    <citation type="submission" date="2016-10" db="EMBL/GenBank/DDBJ databases">
        <authorList>
            <person name="Varghese N."/>
            <person name="Submissions S."/>
        </authorList>
    </citation>
    <scope>NUCLEOTIDE SEQUENCE [LARGE SCALE GENOMIC DNA]</scope>
    <source>
        <strain evidence="10">IBRC-M 10655</strain>
    </source>
</reference>
<feature type="domain" description="Acyl-CoA dehydrogenase/oxidase N-terminal" evidence="8">
    <location>
        <begin position="90"/>
        <end position="199"/>
    </location>
</feature>
<accession>A0A1H0UFD7</accession>
<dbReference type="InterPro" id="IPR006091">
    <property type="entry name" value="Acyl-CoA_Oxase/DH_mid-dom"/>
</dbReference>
<dbReference type="InterPro" id="IPR037069">
    <property type="entry name" value="AcylCoA_DH/ox_N_sf"/>
</dbReference>
<evidence type="ECO:0000259" key="7">
    <source>
        <dbReference type="Pfam" id="PF02770"/>
    </source>
</evidence>
<evidence type="ECO:0000256" key="3">
    <source>
        <dbReference type="ARBA" id="ARBA00022630"/>
    </source>
</evidence>
<evidence type="ECO:0000256" key="4">
    <source>
        <dbReference type="ARBA" id="ARBA00022827"/>
    </source>
</evidence>
<dbReference type="Gene3D" id="1.20.140.10">
    <property type="entry name" value="Butyryl-CoA Dehydrogenase, subunit A, domain 3"/>
    <property type="match status" value="1"/>
</dbReference>
<dbReference type="AlphaFoldDB" id="A0A1H0UFD7"/>
<keyword evidence="5" id="KW-0560">Oxidoreductase</keyword>
<dbReference type="PANTHER" id="PTHR43884:SF12">
    <property type="entry name" value="ISOVALERYL-COA DEHYDROGENASE, MITOCHONDRIAL-RELATED"/>
    <property type="match status" value="1"/>
</dbReference>
<dbReference type="InterPro" id="IPR009100">
    <property type="entry name" value="AcylCoA_DH/oxidase_NM_dom_sf"/>
</dbReference>
<gene>
    <name evidence="9" type="ORF">SAMN05192558_111148</name>
</gene>
<evidence type="ECO:0000313" key="9">
    <source>
        <dbReference type="EMBL" id="SDP64879.1"/>
    </source>
</evidence>
<feature type="domain" description="Acyl-CoA dehydrogenase/oxidase C-terminal" evidence="6">
    <location>
        <begin position="314"/>
        <end position="443"/>
    </location>
</feature>
<evidence type="ECO:0000259" key="8">
    <source>
        <dbReference type="Pfam" id="PF02771"/>
    </source>
</evidence>
<dbReference type="Pfam" id="PF02770">
    <property type="entry name" value="Acyl-CoA_dh_M"/>
    <property type="match status" value="1"/>
</dbReference>
<dbReference type="InterPro" id="IPR036250">
    <property type="entry name" value="AcylCo_DH-like_C"/>
</dbReference>
<organism evidence="9 10">
    <name type="scientific">Actinokineospora alba</name>
    <dbReference type="NCBI Taxonomy" id="504798"/>
    <lineage>
        <taxon>Bacteria</taxon>
        <taxon>Bacillati</taxon>
        <taxon>Actinomycetota</taxon>
        <taxon>Actinomycetes</taxon>
        <taxon>Pseudonocardiales</taxon>
        <taxon>Pseudonocardiaceae</taxon>
        <taxon>Actinokineospora</taxon>
    </lineage>
</organism>
<dbReference type="EMBL" id="FNJB01000011">
    <property type="protein sequence ID" value="SDP64879.1"/>
    <property type="molecule type" value="Genomic_DNA"/>
</dbReference>
<dbReference type="SUPFAM" id="SSF47203">
    <property type="entry name" value="Acyl-CoA dehydrogenase C-terminal domain-like"/>
    <property type="match status" value="1"/>
</dbReference>
<proteinExistence type="inferred from homology"/>
<dbReference type="Gene3D" id="1.10.540.10">
    <property type="entry name" value="Acyl-CoA dehydrogenase/oxidase, N-terminal domain"/>
    <property type="match status" value="1"/>
</dbReference>
<sequence length="447" mass="47140">MAGKEGVGAKPPRRDAMGTALAVLNRLASTEVLDRFGLRKPMQNTVYQATKTGFTAIGAASRTFVAAQKSGKPKRLPSASAKGLFDLTPTEEQQMIRDTVAEFAAERLRPVAADADAKCETPQELLTQTAELGVTLVGVPEDLGGVGSERSAVTNVLIAEAMAHGDMGLAVACLAPSAVSNALVLWGDADQQATYLPAFVGDNVPAAALAIQEPRALFDPFALQTKAHRTPGGFTITGVKSLVPRAAQAELFIVAADLDGRGPALFLVESGNKGVSVESEPAMGLRAASLGKLHLDQVSLPATALIAEGKGDVYAECVRLARIGWCALAVGTSQAVLDYVIPYVNDRVAFGEPISHRQGVAFKVADIGIELESMRLLTYRAASRAEQGKTYAREAALARKLCSDKGMMIGNDGVQLLGGHGFVKEHPVERWYRDLRVIGLAEGVVLV</sequence>
<dbReference type="InterPro" id="IPR009075">
    <property type="entry name" value="AcylCo_DH/oxidase_C"/>
</dbReference>
<comment type="similarity">
    <text evidence="2 5">Belongs to the acyl-CoA dehydrogenase family.</text>
</comment>
<evidence type="ECO:0000256" key="1">
    <source>
        <dbReference type="ARBA" id="ARBA00001974"/>
    </source>
</evidence>
<dbReference type="PROSITE" id="PS00073">
    <property type="entry name" value="ACYL_COA_DH_2"/>
    <property type="match status" value="1"/>
</dbReference>
<evidence type="ECO:0000313" key="10">
    <source>
        <dbReference type="Proteomes" id="UP000199651"/>
    </source>
</evidence>
<evidence type="ECO:0000259" key="6">
    <source>
        <dbReference type="Pfam" id="PF00441"/>
    </source>
</evidence>
<dbReference type="InterPro" id="IPR046373">
    <property type="entry name" value="Acyl-CoA_Oxase/DH_mid-dom_sf"/>
</dbReference>
<dbReference type="Proteomes" id="UP000199651">
    <property type="component" value="Unassembled WGS sequence"/>
</dbReference>
<name>A0A1H0UFD7_9PSEU</name>
<comment type="cofactor">
    <cofactor evidence="1 5">
        <name>FAD</name>
        <dbReference type="ChEBI" id="CHEBI:57692"/>
    </cofactor>
</comment>